<feature type="domain" description="Acyl-CoA dehydrogenase/oxidase C-terminal" evidence="5">
    <location>
        <begin position="281"/>
        <end position="431"/>
    </location>
</feature>
<evidence type="ECO:0000259" key="7">
    <source>
        <dbReference type="Pfam" id="PF18158"/>
    </source>
</evidence>
<evidence type="ECO:0000256" key="1">
    <source>
        <dbReference type="ARBA" id="ARBA00001974"/>
    </source>
</evidence>
<evidence type="ECO:0000313" key="9">
    <source>
        <dbReference type="Proteomes" id="UP000249633"/>
    </source>
</evidence>
<dbReference type="SUPFAM" id="SSF56645">
    <property type="entry name" value="Acyl-CoA dehydrogenase NM domain-like"/>
    <property type="match status" value="1"/>
</dbReference>
<evidence type="ECO:0000256" key="3">
    <source>
        <dbReference type="ARBA" id="ARBA00022630"/>
    </source>
</evidence>
<proteinExistence type="inferred from homology"/>
<dbReference type="PROSITE" id="PS00073">
    <property type="entry name" value="ACYL_COA_DH_2"/>
    <property type="match status" value="1"/>
</dbReference>
<evidence type="ECO:0000259" key="6">
    <source>
        <dbReference type="Pfam" id="PF02770"/>
    </source>
</evidence>
<name>A0A2W5DED4_9BURK</name>
<dbReference type="PANTHER" id="PTHR42707">
    <property type="entry name" value="ACYL-COA DEHYDROGENASE"/>
    <property type="match status" value="1"/>
</dbReference>
<dbReference type="Proteomes" id="UP000249633">
    <property type="component" value="Unassembled WGS sequence"/>
</dbReference>
<dbReference type="AlphaFoldDB" id="A0A2W5DED4"/>
<dbReference type="Pfam" id="PF00441">
    <property type="entry name" value="Acyl-CoA_dh_1"/>
    <property type="match status" value="1"/>
</dbReference>
<evidence type="ECO:0000256" key="4">
    <source>
        <dbReference type="ARBA" id="ARBA00022827"/>
    </source>
</evidence>
<keyword evidence="4" id="KW-0274">FAD</keyword>
<dbReference type="InterPro" id="IPR009100">
    <property type="entry name" value="AcylCoA_DH/oxidase_NM_dom_sf"/>
</dbReference>
<dbReference type="Gene3D" id="2.40.110.20">
    <property type="match status" value="1"/>
</dbReference>
<dbReference type="InterPro" id="IPR009075">
    <property type="entry name" value="AcylCo_DH/oxidase_C"/>
</dbReference>
<sequence length="534" mass="57592">MAAPDDTANLVDDWVGHNLLATDPSLRASLQRAAPAALPALERYGERLGSTELAQLAREANRTGPQLRQLDARGRRLDVVEFHPAWHELLALIRGEGLIAAPFASAVPGRWAAFAAGFYLHGQVEAGSLCPATMTQAAIPVLQRQPALFEPLRAQLFSTDHDPRELPLAAKSSIWIGMGMTEKQGGSDLRRVQTVAVEQADGSWRLSGHKWFFSAPGSDSHLVLARAPAGPTCFWLPRYRPDGSRNAIQVLRLKDKLGNRSNASSEVEFHDAWAQRVGDEGRGIATLVEMAGYTRLNCVIGSAALLRAGLVQALHNARHRQAFGRRLAEQPLMQTVLADLALESEAAMRLMLRLAQGFEAGEPAWQRLMTPAAKLWVCKRAIECTGEAMELLGGNGYVEDGVLARLYREAPVNSIWEGSGNVMALDVLRAVAREPEVALGLLEELRAGTDDAPVRATLTRLGQRLGGDPADLEPQARRIAQDLVLCAQAVLMRQQAGTTAADAFVTTRFGADGRLLGTQPLPQAAALLDAALAG</sequence>
<comment type="caution">
    <text evidence="8">The sequence shown here is derived from an EMBL/GenBank/DDBJ whole genome shotgun (WGS) entry which is preliminary data.</text>
</comment>
<comment type="cofactor">
    <cofactor evidence="1">
        <name>FAD</name>
        <dbReference type="ChEBI" id="CHEBI:57692"/>
    </cofactor>
</comment>
<dbReference type="InterPro" id="IPR006089">
    <property type="entry name" value="Acyl-CoA_DH_CS"/>
</dbReference>
<keyword evidence="3" id="KW-0285">Flavoprotein</keyword>
<comment type="similarity">
    <text evidence="2">Belongs to the acyl-CoA dehydrogenase family.</text>
</comment>
<dbReference type="Pfam" id="PF18158">
    <property type="entry name" value="AidB_N"/>
    <property type="match status" value="1"/>
</dbReference>
<gene>
    <name evidence="8" type="ORF">DI603_18515</name>
</gene>
<evidence type="ECO:0000256" key="2">
    <source>
        <dbReference type="ARBA" id="ARBA00009347"/>
    </source>
</evidence>
<feature type="domain" description="Acyl-CoA oxidase/dehydrogenase middle" evidence="6">
    <location>
        <begin position="178"/>
        <end position="271"/>
    </location>
</feature>
<reference evidence="8 9" key="1">
    <citation type="submission" date="2017-08" db="EMBL/GenBank/DDBJ databases">
        <title>Infants hospitalized years apart are colonized by the same room-sourced microbial strains.</title>
        <authorList>
            <person name="Brooks B."/>
            <person name="Olm M.R."/>
            <person name="Firek B.A."/>
            <person name="Baker R."/>
            <person name="Thomas B.C."/>
            <person name="Morowitz M.J."/>
            <person name="Banfield J.F."/>
        </authorList>
    </citation>
    <scope>NUCLEOTIDE SEQUENCE [LARGE SCALE GENOMIC DNA]</scope>
    <source>
        <strain evidence="8">S2_012_000_R2_81</strain>
    </source>
</reference>
<dbReference type="SUPFAM" id="SSF47203">
    <property type="entry name" value="Acyl-CoA dehydrogenase C-terminal domain-like"/>
    <property type="match status" value="1"/>
</dbReference>
<dbReference type="Pfam" id="PF02770">
    <property type="entry name" value="Acyl-CoA_dh_M"/>
    <property type="match status" value="1"/>
</dbReference>
<accession>A0A2W5DED4</accession>
<organism evidence="8 9">
    <name type="scientific">Roseateles depolymerans</name>
    <dbReference type="NCBI Taxonomy" id="76731"/>
    <lineage>
        <taxon>Bacteria</taxon>
        <taxon>Pseudomonadati</taxon>
        <taxon>Pseudomonadota</taxon>
        <taxon>Betaproteobacteria</taxon>
        <taxon>Burkholderiales</taxon>
        <taxon>Sphaerotilaceae</taxon>
        <taxon>Roseateles</taxon>
    </lineage>
</organism>
<evidence type="ECO:0000259" key="5">
    <source>
        <dbReference type="Pfam" id="PF00441"/>
    </source>
</evidence>
<evidence type="ECO:0000313" key="8">
    <source>
        <dbReference type="EMBL" id="PZP28763.1"/>
    </source>
</evidence>
<dbReference type="EMBL" id="QFOD01000021">
    <property type="protein sequence ID" value="PZP28763.1"/>
    <property type="molecule type" value="Genomic_DNA"/>
</dbReference>
<feature type="domain" description="Adaptive response protein AidB N-terminal" evidence="7">
    <location>
        <begin position="9"/>
        <end position="163"/>
    </location>
</feature>
<dbReference type="GO" id="GO:0003995">
    <property type="term" value="F:acyl-CoA dehydrogenase activity"/>
    <property type="evidence" value="ECO:0007669"/>
    <property type="project" value="InterPro"/>
</dbReference>
<dbReference type="InterPro" id="IPR006091">
    <property type="entry name" value="Acyl-CoA_Oxase/DH_mid-dom"/>
</dbReference>
<dbReference type="Gene3D" id="1.20.140.10">
    <property type="entry name" value="Butyryl-CoA Dehydrogenase, subunit A, domain 3"/>
    <property type="match status" value="1"/>
</dbReference>
<dbReference type="InterPro" id="IPR041504">
    <property type="entry name" value="AidB_N"/>
</dbReference>
<dbReference type="PANTHER" id="PTHR42707:SF3">
    <property type="entry name" value="ACYL-COA DEHYDROGENASE AIDB-RELATED"/>
    <property type="match status" value="1"/>
</dbReference>
<dbReference type="Gene3D" id="6.10.250.600">
    <property type="match status" value="1"/>
</dbReference>
<dbReference type="InterPro" id="IPR036250">
    <property type="entry name" value="AcylCo_DH-like_C"/>
</dbReference>
<dbReference type="InterPro" id="IPR052904">
    <property type="entry name" value="Acyl-CoA_dehydrogenase-like"/>
</dbReference>
<protein>
    <submittedName>
        <fullName evidence="8">DNA alkylation response protein</fullName>
    </submittedName>
</protein>